<dbReference type="InterPro" id="IPR042099">
    <property type="entry name" value="ANL_N_sf"/>
</dbReference>
<gene>
    <name evidence="3" type="ORF">BSL82_11905</name>
</gene>
<proteinExistence type="predicted"/>
<dbReference type="Gene3D" id="3.30.300.30">
    <property type="match status" value="1"/>
</dbReference>
<evidence type="ECO:0000259" key="2">
    <source>
        <dbReference type="Pfam" id="PF13193"/>
    </source>
</evidence>
<dbReference type="EMBL" id="CP018221">
    <property type="protein sequence ID" value="API61115.1"/>
    <property type="molecule type" value="Genomic_DNA"/>
</dbReference>
<evidence type="ECO:0000313" key="4">
    <source>
        <dbReference type="Proteomes" id="UP000182063"/>
    </source>
</evidence>
<dbReference type="KEGG" id="sphj:BSL82_11905"/>
<sequence length="546" mass="60559">MESNVDDAFPIWSNPPEDTITGVFARATAADPDKQFLDFLGKTFSYAELDRKARQAANGLVANGVAKGDTVVCLLDNSDEFVALWLGMMRIGAICVPVNTGYKGEYLRHQIADSGAALVVAEHDYAERIASLCDNLPELATIAHRGPAPADAKGKRLLPFEALFSEDDSEPGIEIHPEDLAFLIYTGGTTGPSKGCMISHNYAVTLAKQLVIGSGRKQHCVSWSALPMFHFNIYTNTLLACALVGASVAIYPRFSVSKFWPELERTGATDVSLIGAMFPMLLNAPENEAEKRYAHRLEAVMGAPFTGKTMAAWAERFGTRNRYCPGYGFTEATMLTLVSAEDAHLAPPDSSGRRNAWFDTRIVDDHGVEVADGLPGEIIARPRMPNIMFSGYWRRPEDTLKIMKNMWLHTGDIGRFDEQGWFYFVDRKKDYLRRRGENISSFEVENVLRSHAAIDDVAAHAVPSPLGEDDLKITAVLKTGEELRPETLFEWCVDRLPYFALPRYIEFRADLPKSPVGRVLKYELRDQGVTAGTWDFESSGITVAKR</sequence>
<dbReference type="Gene3D" id="3.40.50.12780">
    <property type="entry name" value="N-terminal domain of ligase-like"/>
    <property type="match status" value="1"/>
</dbReference>
<evidence type="ECO:0000313" key="3">
    <source>
        <dbReference type="EMBL" id="API61115.1"/>
    </source>
</evidence>
<dbReference type="InterPro" id="IPR025110">
    <property type="entry name" value="AMP-bd_C"/>
</dbReference>
<dbReference type="Pfam" id="PF13193">
    <property type="entry name" value="AMP-binding_C"/>
    <property type="match status" value="1"/>
</dbReference>
<dbReference type="InterPro" id="IPR045851">
    <property type="entry name" value="AMP-bd_C_sf"/>
</dbReference>
<protein>
    <submittedName>
        <fullName evidence="3">ATP-dependent acyl-CoA ligase</fullName>
    </submittedName>
</protein>
<dbReference type="GO" id="GO:0016878">
    <property type="term" value="F:acid-thiol ligase activity"/>
    <property type="evidence" value="ECO:0007669"/>
    <property type="project" value="UniProtKB-ARBA"/>
</dbReference>
<accession>A0A1L3ZZR7</accession>
<dbReference type="Proteomes" id="UP000182063">
    <property type="component" value="Chromosome"/>
</dbReference>
<dbReference type="PANTHER" id="PTHR43767">
    <property type="entry name" value="LONG-CHAIN-FATTY-ACID--COA LIGASE"/>
    <property type="match status" value="1"/>
</dbReference>
<dbReference type="InterPro" id="IPR050237">
    <property type="entry name" value="ATP-dep_AMP-bd_enzyme"/>
</dbReference>
<keyword evidence="3" id="KW-0436">Ligase</keyword>
<dbReference type="Pfam" id="PF00501">
    <property type="entry name" value="AMP-binding"/>
    <property type="match status" value="1"/>
</dbReference>
<feature type="domain" description="AMP-dependent synthetase/ligase" evidence="1">
    <location>
        <begin position="24"/>
        <end position="393"/>
    </location>
</feature>
<dbReference type="InterPro" id="IPR020845">
    <property type="entry name" value="AMP-binding_CS"/>
</dbReference>
<dbReference type="STRING" id="1921510.BSL82_11905"/>
<dbReference type="OrthoDB" id="7315605at2"/>
<feature type="domain" description="AMP-binding enzyme C-terminal" evidence="2">
    <location>
        <begin position="443"/>
        <end position="517"/>
    </location>
</feature>
<dbReference type="InterPro" id="IPR000873">
    <property type="entry name" value="AMP-dep_synth/lig_dom"/>
</dbReference>
<dbReference type="AlphaFoldDB" id="A0A1L3ZZR7"/>
<keyword evidence="4" id="KW-1185">Reference proteome</keyword>
<dbReference type="SUPFAM" id="SSF56801">
    <property type="entry name" value="Acetyl-CoA synthetase-like"/>
    <property type="match status" value="1"/>
</dbReference>
<evidence type="ECO:0000259" key="1">
    <source>
        <dbReference type="Pfam" id="PF00501"/>
    </source>
</evidence>
<dbReference type="PANTHER" id="PTHR43767:SF1">
    <property type="entry name" value="NONRIBOSOMAL PEPTIDE SYNTHASE PES1 (EUROFUNG)-RELATED"/>
    <property type="match status" value="1"/>
</dbReference>
<dbReference type="PROSITE" id="PS00455">
    <property type="entry name" value="AMP_BINDING"/>
    <property type="match status" value="1"/>
</dbReference>
<name>A0A1L3ZZR7_9SPHN</name>
<organism evidence="3 4">
    <name type="scientific">Tardibacter chloracetimidivorans</name>
    <dbReference type="NCBI Taxonomy" id="1921510"/>
    <lineage>
        <taxon>Bacteria</taxon>
        <taxon>Pseudomonadati</taxon>
        <taxon>Pseudomonadota</taxon>
        <taxon>Alphaproteobacteria</taxon>
        <taxon>Sphingomonadales</taxon>
        <taxon>Sphingomonadaceae</taxon>
        <taxon>Tardibacter</taxon>
    </lineage>
</organism>
<reference evidence="4" key="1">
    <citation type="submission" date="2016-11" db="EMBL/GenBank/DDBJ databases">
        <title>Complete Genome Sequence of alachlor-degrading Sphingomonas sp. strain JJ-A5.</title>
        <authorList>
            <person name="Lee H."/>
            <person name="Ka J.-O."/>
        </authorList>
    </citation>
    <scope>NUCLEOTIDE SEQUENCE [LARGE SCALE GENOMIC DNA]</scope>
    <source>
        <strain evidence="4">JJ-A5</strain>
    </source>
</reference>